<comment type="similarity">
    <text evidence="1 3">Belongs to the short-chain dehydrogenases/reductases (SDR) family.</text>
</comment>
<dbReference type="AlphaFoldDB" id="A0A1Z4GH78"/>
<sequence length="263" mass="28865">MQSDRKKTALITGASGGIGYEFVKLFAQDKYNLVLVARSEQKLHQIAAELRTNFRIDVKVIAKDLANPAAPEEIFAELQQASIKIDVLINNAGFASYGLFNETDLTAELQMLQVNVMCLTHLTKLFLKDMVKQGYGKILNLASTAAFQPGPLMAVYYASKAYVLSFSEAIANELEGTGVSVTALCPGPTESNFQKRAAMEDSKLVSGQKIMDAETVAKIGYEALFDNKTVVVPGLKNKLLTETVRFTPRKLVTKIVRSMQESK</sequence>
<keyword evidence="5" id="KW-1185">Reference proteome</keyword>
<evidence type="ECO:0000256" key="3">
    <source>
        <dbReference type="RuleBase" id="RU000363"/>
    </source>
</evidence>
<dbReference type="PANTHER" id="PTHR43086">
    <property type="entry name" value="VERY-LONG-CHAIN 3-OXOOACYL-COA REDUCTASE"/>
    <property type="match status" value="1"/>
</dbReference>
<dbReference type="PRINTS" id="PR00080">
    <property type="entry name" value="SDRFAMILY"/>
</dbReference>
<dbReference type="SUPFAM" id="SSF51735">
    <property type="entry name" value="NAD(P)-binding Rossmann-fold domains"/>
    <property type="match status" value="1"/>
</dbReference>
<dbReference type="Proteomes" id="UP000218287">
    <property type="component" value="Chromosome"/>
</dbReference>
<dbReference type="OrthoDB" id="9808814at2"/>
<dbReference type="EMBL" id="AP018174">
    <property type="protein sequence ID" value="BAY16850.1"/>
    <property type="molecule type" value="Genomic_DNA"/>
</dbReference>
<dbReference type="CDD" id="cd05233">
    <property type="entry name" value="SDR_c"/>
    <property type="match status" value="1"/>
</dbReference>
<evidence type="ECO:0000313" key="5">
    <source>
        <dbReference type="Proteomes" id="UP000218287"/>
    </source>
</evidence>
<protein>
    <submittedName>
        <fullName evidence="4">Short-chain dehydrogenase/reductase SDR</fullName>
    </submittedName>
</protein>
<dbReference type="InterPro" id="IPR036291">
    <property type="entry name" value="NAD(P)-bd_dom_sf"/>
</dbReference>
<name>A0A1Z4GH78_9CYAN</name>
<evidence type="ECO:0000256" key="1">
    <source>
        <dbReference type="ARBA" id="ARBA00006484"/>
    </source>
</evidence>
<evidence type="ECO:0000256" key="2">
    <source>
        <dbReference type="ARBA" id="ARBA00023002"/>
    </source>
</evidence>
<evidence type="ECO:0000313" key="4">
    <source>
        <dbReference type="EMBL" id="BAY16850.1"/>
    </source>
</evidence>
<reference evidence="4 5" key="1">
    <citation type="submission" date="2017-06" db="EMBL/GenBank/DDBJ databases">
        <title>Genome sequencing of cyanobaciteial culture collection at National Institute for Environmental Studies (NIES).</title>
        <authorList>
            <person name="Hirose Y."/>
            <person name="Shimura Y."/>
            <person name="Fujisawa T."/>
            <person name="Nakamura Y."/>
            <person name="Kawachi M."/>
        </authorList>
    </citation>
    <scope>NUCLEOTIDE SEQUENCE [LARGE SCALE GENOMIC DNA]</scope>
    <source>
        <strain evidence="4 5">NIES-21</strain>
    </source>
</reference>
<dbReference type="GO" id="GO:0016491">
    <property type="term" value="F:oxidoreductase activity"/>
    <property type="evidence" value="ECO:0007669"/>
    <property type="project" value="UniProtKB-KW"/>
</dbReference>
<gene>
    <name evidence="4" type="ORF">NIES21_26840</name>
</gene>
<dbReference type="PIRSF" id="PIRSF000126">
    <property type="entry name" value="11-beta-HSD1"/>
    <property type="match status" value="1"/>
</dbReference>
<dbReference type="Pfam" id="PF00106">
    <property type="entry name" value="adh_short"/>
    <property type="match status" value="1"/>
</dbReference>
<organism evidence="4 5">
    <name type="scientific">Anabaenopsis circularis NIES-21</name>
    <dbReference type="NCBI Taxonomy" id="1085406"/>
    <lineage>
        <taxon>Bacteria</taxon>
        <taxon>Bacillati</taxon>
        <taxon>Cyanobacteriota</taxon>
        <taxon>Cyanophyceae</taxon>
        <taxon>Nostocales</taxon>
        <taxon>Nodulariaceae</taxon>
        <taxon>Anabaenopsis</taxon>
    </lineage>
</organism>
<keyword evidence="2" id="KW-0560">Oxidoreductase</keyword>
<dbReference type="PANTHER" id="PTHR43086:SF3">
    <property type="entry name" value="NADP-DEPENDENT 3-HYDROXY ACID DEHYDROGENASE YDFG"/>
    <property type="match status" value="1"/>
</dbReference>
<dbReference type="Gene3D" id="3.40.50.720">
    <property type="entry name" value="NAD(P)-binding Rossmann-like Domain"/>
    <property type="match status" value="1"/>
</dbReference>
<proteinExistence type="inferred from homology"/>
<dbReference type="InterPro" id="IPR002347">
    <property type="entry name" value="SDR_fam"/>
</dbReference>
<dbReference type="PRINTS" id="PR00081">
    <property type="entry name" value="GDHRDH"/>
</dbReference>
<accession>A0A1Z4GH78</accession>